<feature type="transmembrane region" description="Helical" evidence="1">
    <location>
        <begin position="34"/>
        <end position="53"/>
    </location>
</feature>
<comment type="caution">
    <text evidence="2">The sequence shown here is derived from an EMBL/GenBank/DDBJ whole genome shotgun (WGS) entry which is preliminary data.</text>
</comment>
<gene>
    <name evidence="2" type="ORF">H1164_10805</name>
</gene>
<protein>
    <submittedName>
        <fullName evidence="2">Uncharacterized protein</fullName>
    </submittedName>
</protein>
<name>A0A7W1XB20_9BACL</name>
<dbReference type="AlphaFoldDB" id="A0A7W1XB20"/>
<reference evidence="2 3" key="1">
    <citation type="submission" date="2020-07" db="EMBL/GenBank/DDBJ databases">
        <authorList>
            <person name="Feng H."/>
        </authorList>
    </citation>
    <scope>NUCLEOTIDE SEQUENCE [LARGE SCALE GENOMIC DNA]</scope>
    <source>
        <strain evidence="3">s-11</strain>
    </source>
</reference>
<sequence length="179" mass="20405">MNTVILAVASIVFVILVLAMFLQRPYAMRYGKFVLPVILPFSIGLLLGLKLDYQFKQSLWEIFFFFLVYVLLTALLLFFAMRQNWLLTGLALVMIVISVSRASGYIIASNQTEYLVTQGSSPYVVVDTYKDGFVMMPVDLKRHVILPEVLFVDQAEQIKDSLRLREIKTGPLTVEGKRD</sequence>
<keyword evidence="1" id="KW-0812">Transmembrane</keyword>
<proteinExistence type="predicted"/>
<keyword evidence="3" id="KW-1185">Reference proteome</keyword>
<keyword evidence="1" id="KW-0472">Membrane</keyword>
<dbReference type="EMBL" id="JACEIP010000015">
    <property type="protein sequence ID" value="MBA4543385.1"/>
    <property type="molecule type" value="Genomic_DNA"/>
</dbReference>
<dbReference type="RefSeq" id="WP_033101336.1">
    <property type="nucleotide sequence ID" value="NZ_JACEIP010000015.1"/>
</dbReference>
<organism evidence="2 3">
    <name type="scientific">Thermoactinomyces daqus</name>
    <dbReference type="NCBI Taxonomy" id="1329516"/>
    <lineage>
        <taxon>Bacteria</taxon>
        <taxon>Bacillati</taxon>
        <taxon>Bacillota</taxon>
        <taxon>Bacilli</taxon>
        <taxon>Bacillales</taxon>
        <taxon>Thermoactinomycetaceae</taxon>
        <taxon>Thermoactinomyces</taxon>
    </lineage>
</organism>
<dbReference type="OrthoDB" id="2989893at2"/>
<accession>A0A7W1XB20</accession>
<evidence type="ECO:0000313" key="2">
    <source>
        <dbReference type="EMBL" id="MBA4543385.1"/>
    </source>
</evidence>
<feature type="transmembrane region" description="Helical" evidence="1">
    <location>
        <begin position="6"/>
        <end position="22"/>
    </location>
</feature>
<evidence type="ECO:0000313" key="3">
    <source>
        <dbReference type="Proteomes" id="UP000530514"/>
    </source>
</evidence>
<feature type="transmembrane region" description="Helical" evidence="1">
    <location>
        <begin position="59"/>
        <end position="79"/>
    </location>
</feature>
<feature type="transmembrane region" description="Helical" evidence="1">
    <location>
        <begin position="86"/>
        <end position="108"/>
    </location>
</feature>
<keyword evidence="1" id="KW-1133">Transmembrane helix</keyword>
<dbReference type="Proteomes" id="UP000530514">
    <property type="component" value="Unassembled WGS sequence"/>
</dbReference>
<evidence type="ECO:0000256" key="1">
    <source>
        <dbReference type="SAM" id="Phobius"/>
    </source>
</evidence>